<evidence type="ECO:0000313" key="19">
    <source>
        <dbReference type="Proteomes" id="UP000739565"/>
    </source>
</evidence>
<evidence type="ECO:0000256" key="13">
    <source>
        <dbReference type="ARBA" id="ARBA00023136"/>
    </source>
</evidence>
<dbReference type="PROSITE" id="PS50109">
    <property type="entry name" value="HIS_KIN"/>
    <property type="match status" value="1"/>
</dbReference>
<dbReference type="GO" id="GO:0005524">
    <property type="term" value="F:ATP binding"/>
    <property type="evidence" value="ECO:0007669"/>
    <property type="project" value="UniProtKB-KW"/>
</dbReference>
<dbReference type="Gene3D" id="1.10.287.130">
    <property type="match status" value="1"/>
</dbReference>
<evidence type="ECO:0000256" key="6">
    <source>
        <dbReference type="ARBA" id="ARBA00022679"/>
    </source>
</evidence>
<dbReference type="InterPro" id="IPR036097">
    <property type="entry name" value="HisK_dim/P_sf"/>
</dbReference>
<dbReference type="GO" id="GO:0005886">
    <property type="term" value="C:plasma membrane"/>
    <property type="evidence" value="ECO:0007669"/>
    <property type="project" value="UniProtKB-SubCell"/>
</dbReference>
<evidence type="ECO:0000256" key="15">
    <source>
        <dbReference type="SAM" id="Phobius"/>
    </source>
</evidence>
<feature type="compositionally biased region" description="Polar residues" evidence="14">
    <location>
        <begin position="101"/>
        <end position="125"/>
    </location>
</feature>
<dbReference type="PANTHER" id="PTHR44936:SF5">
    <property type="entry name" value="SENSOR HISTIDINE KINASE ENVZ"/>
    <property type="match status" value="1"/>
</dbReference>
<evidence type="ECO:0000256" key="7">
    <source>
        <dbReference type="ARBA" id="ARBA00022692"/>
    </source>
</evidence>
<dbReference type="PANTHER" id="PTHR44936">
    <property type="entry name" value="SENSOR PROTEIN CREC"/>
    <property type="match status" value="1"/>
</dbReference>
<dbReference type="PRINTS" id="PR00344">
    <property type="entry name" value="BCTRLSENSOR"/>
</dbReference>
<keyword evidence="6" id="KW-0808">Transferase</keyword>
<proteinExistence type="predicted"/>
<organism evidence="18 19">
    <name type="scientific">Zwartia hollandica</name>
    <dbReference type="NCBI Taxonomy" id="324606"/>
    <lineage>
        <taxon>Bacteria</taxon>
        <taxon>Pseudomonadati</taxon>
        <taxon>Pseudomonadota</taxon>
        <taxon>Betaproteobacteria</taxon>
        <taxon>Burkholderiales</taxon>
        <taxon>Alcaligenaceae</taxon>
        <taxon>Zwartia</taxon>
    </lineage>
</organism>
<dbReference type="RefSeq" id="WP_259662054.1">
    <property type="nucleotide sequence ID" value="NZ_JAHXRI010000010.1"/>
</dbReference>
<dbReference type="InterPro" id="IPR003660">
    <property type="entry name" value="HAMP_dom"/>
</dbReference>
<keyword evidence="13 15" id="KW-0472">Membrane</keyword>
<evidence type="ECO:0000256" key="14">
    <source>
        <dbReference type="SAM" id="MobiDB-lite"/>
    </source>
</evidence>
<name>A0A953NC79_9BURK</name>
<evidence type="ECO:0000259" key="17">
    <source>
        <dbReference type="PROSITE" id="PS50885"/>
    </source>
</evidence>
<evidence type="ECO:0000256" key="2">
    <source>
        <dbReference type="ARBA" id="ARBA00004429"/>
    </source>
</evidence>
<feature type="domain" description="Histidine kinase" evidence="16">
    <location>
        <begin position="295"/>
        <end position="496"/>
    </location>
</feature>
<keyword evidence="19" id="KW-1185">Reference proteome</keyword>
<dbReference type="CDD" id="cd00075">
    <property type="entry name" value="HATPase"/>
    <property type="match status" value="1"/>
</dbReference>
<feature type="region of interest" description="Disordered" evidence="14">
    <location>
        <begin position="94"/>
        <end position="154"/>
    </location>
</feature>
<sequence>MKNTFSLGPQSLRARLIALLLASVLAGQVATLYLVSQYQRNHAQTVALDLIATTIRALHFSMEHAAPADRAEFVRQASEGQWRLWTRPLPNDVRLLRRPTPASTESVRIQSAQERQANTQSSTRRLTNRAPDDSASRPNDSAQGERATSASDRSINSLLESLNERLSGDSRIAVSYGQPPELYISLPQFTEPVPGRLRDWLVIPLEQLKPPLASSLIAYWLMGLLVIMLVGVLFSWHITRPITRLMQATDKLAAGTPAPVDPTGPTELRVLGERFNAMLAALRASESTKRTLLAGLPHDLKAPLSRMWLRVEMSEEPTLKEGMRSDLQDMQHIVDQFVHYLRGTDLGSYRFTIFSLDQWLRERIRNWQQTGQTIVLEGPPARASIHADQVALSRLLDNLIGNALHHGAPPVHISLRTEGLIAALTVSDHGQGIPQALRAEALKPFVRLDEARTRSGNVGLGLSLVDSIVLAHAGTLTLDQSPAGGLQVKVRLPILARD</sequence>
<keyword evidence="8" id="KW-0547">Nucleotide-binding</keyword>
<evidence type="ECO:0000256" key="10">
    <source>
        <dbReference type="ARBA" id="ARBA00022840"/>
    </source>
</evidence>
<dbReference type="Gene3D" id="3.30.565.10">
    <property type="entry name" value="Histidine kinase-like ATPase, C-terminal domain"/>
    <property type="match status" value="1"/>
</dbReference>
<dbReference type="SMART" id="SM00304">
    <property type="entry name" value="HAMP"/>
    <property type="match status" value="1"/>
</dbReference>
<dbReference type="SMART" id="SM00387">
    <property type="entry name" value="HATPase_c"/>
    <property type="match status" value="1"/>
</dbReference>
<evidence type="ECO:0000256" key="5">
    <source>
        <dbReference type="ARBA" id="ARBA00022553"/>
    </source>
</evidence>
<dbReference type="InterPro" id="IPR036890">
    <property type="entry name" value="HATPase_C_sf"/>
</dbReference>
<keyword evidence="7 15" id="KW-0812">Transmembrane</keyword>
<evidence type="ECO:0000256" key="9">
    <source>
        <dbReference type="ARBA" id="ARBA00022777"/>
    </source>
</evidence>
<dbReference type="CDD" id="cd06225">
    <property type="entry name" value="HAMP"/>
    <property type="match status" value="1"/>
</dbReference>
<keyword evidence="9" id="KW-0418">Kinase</keyword>
<evidence type="ECO:0000256" key="8">
    <source>
        <dbReference type="ARBA" id="ARBA00022741"/>
    </source>
</evidence>
<dbReference type="GO" id="GO:0000155">
    <property type="term" value="F:phosphorelay sensor kinase activity"/>
    <property type="evidence" value="ECO:0007669"/>
    <property type="project" value="InterPro"/>
</dbReference>
<keyword evidence="11 15" id="KW-1133">Transmembrane helix</keyword>
<keyword evidence="5" id="KW-0597">Phosphoprotein</keyword>
<evidence type="ECO:0000256" key="11">
    <source>
        <dbReference type="ARBA" id="ARBA00022989"/>
    </source>
</evidence>
<evidence type="ECO:0000256" key="3">
    <source>
        <dbReference type="ARBA" id="ARBA00012438"/>
    </source>
</evidence>
<evidence type="ECO:0000256" key="12">
    <source>
        <dbReference type="ARBA" id="ARBA00023012"/>
    </source>
</evidence>
<feature type="domain" description="HAMP" evidence="17">
    <location>
        <begin position="236"/>
        <end position="287"/>
    </location>
</feature>
<keyword evidence="4" id="KW-1003">Cell membrane</keyword>
<feature type="transmembrane region" description="Helical" evidence="15">
    <location>
        <begin position="217"/>
        <end position="236"/>
    </location>
</feature>
<keyword evidence="12" id="KW-0902">Two-component regulatory system</keyword>
<dbReference type="Pfam" id="PF00672">
    <property type="entry name" value="HAMP"/>
    <property type="match status" value="1"/>
</dbReference>
<dbReference type="Proteomes" id="UP000739565">
    <property type="component" value="Unassembled WGS sequence"/>
</dbReference>
<dbReference type="EC" id="2.7.13.3" evidence="3"/>
<dbReference type="EMBL" id="JAHXRI010000010">
    <property type="protein sequence ID" value="MBZ1351668.1"/>
    <property type="molecule type" value="Genomic_DNA"/>
</dbReference>
<dbReference type="PROSITE" id="PS50885">
    <property type="entry name" value="HAMP"/>
    <property type="match status" value="1"/>
</dbReference>
<keyword evidence="10" id="KW-0067">ATP-binding</keyword>
<dbReference type="SUPFAM" id="SSF47384">
    <property type="entry name" value="Homodimeric domain of signal transducing histidine kinase"/>
    <property type="match status" value="1"/>
</dbReference>
<evidence type="ECO:0000256" key="1">
    <source>
        <dbReference type="ARBA" id="ARBA00000085"/>
    </source>
</evidence>
<protein>
    <recommendedName>
        <fullName evidence="3">histidine kinase</fullName>
        <ecNumber evidence="3">2.7.13.3</ecNumber>
    </recommendedName>
</protein>
<dbReference type="InterPro" id="IPR050980">
    <property type="entry name" value="2C_sensor_his_kinase"/>
</dbReference>
<comment type="catalytic activity">
    <reaction evidence="1">
        <text>ATP + protein L-histidine = ADP + protein N-phospho-L-histidine.</text>
        <dbReference type="EC" id="2.7.13.3"/>
    </reaction>
</comment>
<dbReference type="SUPFAM" id="SSF55874">
    <property type="entry name" value="ATPase domain of HSP90 chaperone/DNA topoisomerase II/histidine kinase"/>
    <property type="match status" value="1"/>
</dbReference>
<dbReference type="InterPro" id="IPR004358">
    <property type="entry name" value="Sig_transdc_His_kin-like_C"/>
</dbReference>
<evidence type="ECO:0000256" key="4">
    <source>
        <dbReference type="ARBA" id="ARBA00022519"/>
    </source>
</evidence>
<gene>
    <name evidence="18" type="ORF">KZZ10_13530</name>
</gene>
<reference evidence="18" key="1">
    <citation type="submission" date="2021-07" db="EMBL/GenBank/DDBJ databases">
        <title>New genus and species of the family Alcaligenaceae.</title>
        <authorList>
            <person name="Hahn M.W."/>
        </authorList>
    </citation>
    <scope>NUCLEOTIDE SEQUENCE</scope>
    <source>
        <strain evidence="18">LF4-65</strain>
    </source>
</reference>
<dbReference type="InterPro" id="IPR005467">
    <property type="entry name" value="His_kinase_dom"/>
</dbReference>
<dbReference type="InterPro" id="IPR003594">
    <property type="entry name" value="HATPase_dom"/>
</dbReference>
<dbReference type="Pfam" id="PF02518">
    <property type="entry name" value="HATPase_c"/>
    <property type="match status" value="1"/>
</dbReference>
<comment type="caution">
    <text evidence="18">The sequence shown here is derived from an EMBL/GenBank/DDBJ whole genome shotgun (WGS) entry which is preliminary data.</text>
</comment>
<comment type="subcellular location">
    <subcellularLocation>
        <location evidence="2">Cell inner membrane</location>
        <topology evidence="2">Multi-pass membrane protein</topology>
    </subcellularLocation>
</comment>
<keyword evidence="4" id="KW-0997">Cell inner membrane</keyword>
<evidence type="ECO:0000259" key="16">
    <source>
        <dbReference type="PROSITE" id="PS50109"/>
    </source>
</evidence>
<dbReference type="AlphaFoldDB" id="A0A953NC79"/>
<accession>A0A953NC79</accession>
<feature type="compositionally biased region" description="Polar residues" evidence="14">
    <location>
        <begin position="136"/>
        <end position="152"/>
    </location>
</feature>
<evidence type="ECO:0000313" key="18">
    <source>
        <dbReference type="EMBL" id="MBZ1351668.1"/>
    </source>
</evidence>